<dbReference type="PANTHER" id="PTHR43179">
    <property type="entry name" value="RHAMNOSYLTRANSFERASE WBBL"/>
    <property type="match status" value="1"/>
</dbReference>
<proteinExistence type="predicted"/>
<gene>
    <name evidence="2" type="ORF">GCM10022292_24240</name>
</gene>
<organism evidence="2 3">
    <name type="scientific">Winogradskyella damuponensis</name>
    <dbReference type="NCBI Taxonomy" id="943939"/>
    <lineage>
        <taxon>Bacteria</taxon>
        <taxon>Pseudomonadati</taxon>
        <taxon>Bacteroidota</taxon>
        <taxon>Flavobacteriia</taxon>
        <taxon>Flavobacteriales</taxon>
        <taxon>Flavobacteriaceae</taxon>
        <taxon>Winogradskyella</taxon>
    </lineage>
</organism>
<protein>
    <submittedName>
        <fullName evidence="2">Glycosyltransferase family 2 protein</fullName>
    </submittedName>
</protein>
<name>A0ABP8CXN3_9FLAO</name>
<dbReference type="InterPro" id="IPR001173">
    <property type="entry name" value="Glyco_trans_2-like"/>
</dbReference>
<dbReference type="CDD" id="cd04186">
    <property type="entry name" value="GT_2_like_c"/>
    <property type="match status" value="1"/>
</dbReference>
<dbReference type="PANTHER" id="PTHR43179:SF7">
    <property type="entry name" value="RHAMNOSYLTRANSFERASE WBBL"/>
    <property type="match status" value="1"/>
</dbReference>
<dbReference type="EMBL" id="BAABCB010000020">
    <property type="protein sequence ID" value="GAA4244669.1"/>
    <property type="molecule type" value="Genomic_DNA"/>
</dbReference>
<feature type="domain" description="Glycosyltransferase 2-like" evidence="1">
    <location>
        <begin position="4"/>
        <end position="128"/>
    </location>
</feature>
<reference evidence="3" key="1">
    <citation type="journal article" date="2019" name="Int. J. Syst. Evol. Microbiol.">
        <title>The Global Catalogue of Microorganisms (GCM) 10K type strain sequencing project: providing services to taxonomists for standard genome sequencing and annotation.</title>
        <authorList>
            <consortium name="The Broad Institute Genomics Platform"/>
            <consortium name="The Broad Institute Genome Sequencing Center for Infectious Disease"/>
            <person name="Wu L."/>
            <person name="Ma J."/>
        </authorList>
    </citation>
    <scope>NUCLEOTIDE SEQUENCE [LARGE SCALE GENOMIC DNA]</scope>
    <source>
        <strain evidence="3">JCM 17633</strain>
    </source>
</reference>
<sequence length="304" mass="35135">MTYIIIVTYNGMHWLDQCLKSCADYPVIIIDNASIDNTVAFIEQNYPNVILFKQKENLGFGQANNLGIRYALDKGAEHVFLLNQDAYLVDTVLNDLVAFQKKQPKHGILSPIHITGDQIKLDKNFSIFMRKECSGQFYSDFVLGNTLKAVYEVPFINAAAWLISKACLETVGGFDPLFFHYAEDDNYCQRVLYHGFKIGVLPQSYVIHDRAERKPIQPKKYTEAYFALAIRKFKVRFADVNNKEALRQLRLKLKYAKKQYLKAAFLLSFYNYKGLKKEYKTLKKLEKAVRQSYAVNKTKGSHYI</sequence>
<accession>A0ABP8CXN3</accession>
<evidence type="ECO:0000313" key="3">
    <source>
        <dbReference type="Proteomes" id="UP001501682"/>
    </source>
</evidence>
<dbReference type="InterPro" id="IPR029044">
    <property type="entry name" value="Nucleotide-diphossugar_trans"/>
</dbReference>
<comment type="caution">
    <text evidence="2">The sequence shown here is derived from an EMBL/GenBank/DDBJ whole genome shotgun (WGS) entry which is preliminary data.</text>
</comment>
<dbReference type="SUPFAM" id="SSF53448">
    <property type="entry name" value="Nucleotide-diphospho-sugar transferases"/>
    <property type="match status" value="1"/>
</dbReference>
<dbReference type="Proteomes" id="UP001501682">
    <property type="component" value="Unassembled WGS sequence"/>
</dbReference>
<dbReference type="Gene3D" id="3.90.550.10">
    <property type="entry name" value="Spore Coat Polysaccharide Biosynthesis Protein SpsA, Chain A"/>
    <property type="match status" value="1"/>
</dbReference>
<dbReference type="Pfam" id="PF00535">
    <property type="entry name" value="Glycos_transf_2"/>
    <property type="match status" value="1"/>
</dbReference>
<evidence type="ECO:0000313" key="2">
    <source>
        <dbReference type="EMBL" id="GAA4244669.1"/>
    </source>
</evidence>
<keyword evidence="3" id="KW-1185">Reference proteome</keyword>
<evidence type="ECO:0000259" key="1">
    <source>
        <dbReference type="Pfam" id="PF00535"/>
    </source>
</evidence>